<evidence type="ECO:0000313" key="9">
    <source>
        <dbReference type="Proteomes" id="UP000678499"/>
    </source>
</evidence>
<evidence type="ECO:0000313" key="8">
    <source>
        <dbReference type="EMBL" id="CAD7273960.1"/>
    </source>
</evidence>
<feature type="region of interest" description="Disordered" evidence="6">
    <location>
        <begin position="1"/>
        <end position="105"/>
    </location>
</feature>
<dbReference type="OrthoDB" id="19923at2759"/>
<evidence type="ECO:0000256" key="5">
    <source>
        <dbReference type="ARBA" id="ARBA00023211"/>
    </source>
</evidence>
<evidence type="ECO:0000259" key="7">
    <source>
        <dbReference type="PROSITE" id="PS50191"/>
    </source>
</evidence>
<keyword evidence="3" id="KW-0479">Metal-binding</keyword>
<keyword evidence="9" id="KW-1185">Reference proteome</keyword>
<gene>
    <name evidence="8" type="ORF">NMOB1V02_LOCUS1821</name>
</gene>
<dbReference type="PROSITE" id="PS50191">
    <property type="entry name" value="CRAL_TRIO"/>
    <property type="match status" value="1"/>
</dbReference>
<protein>
    <recommendedName>
        <fullName evidence="7">CRAL-TRIO domain-containing protein</fullName>
    </recommendedName>
</protein>
<feature type="compositionally biased region" description="Basic and acidic residues" evidence="6">
    <location>
        <begin position="1"/>
        <end position="13"/>
    </location>
</feature>
<evidence type="ECO:0000256" key="2">
    <source>
        <dbReference type="ARBA" id="ARBA00022490"/>
    </source>
</evidence>
<sequence length="532" mass="59596">MSDEELRVSDEKLQNGGTLSPTLVDPLSPESDTASMRTCASSFETLTPNKGDVSGSSTGEMMTAASKTLQDASSVSSRLKTASAGETPHADGSSSQEYKPEQMEFFDSPRMLKLAAQEGRVPFIVRTSSSGSSLHSDEEVDKEANGNHVINGVENGSDDEDTFTYKADVTPGLNDVRVTKQVTSERPSSLSVNHVSTKNKRKKISVAEDILNTADDVSSILDQTEEMFTAPLGDEDATENLGIPDDLETPDEIDDSIMEKLSELEFDEDRTPTPEDLRLELGFDVDEVLEQNERNAPEPIPTLTAIEEHEEARNWRQVVISGIERRIDMKAIEPYKKVISHGGYMEESSQAIIVFTACYLPDHSRRDYEYVMDNLFLYCLTTLDALIAEDYVLVYLHGATHRSRIPSFKWIRRCYQMIDRRLRKNLKGLFVVHPTFLVKTLVTLTRPFISTKFSRKLRFVGSLDELSKLVPMGQVVIPEKVRTYDEEYYAPDRHLRNRLVNDGETMIKPGIRLNNSNVFGFDGDETTGTSDC</sequence>
<dbReference type="SUPFAM" id="SSF52087">
    <property type="entry name" value="CRAL/TRIO domain"/>
    <property type="match status" value="1"/>
</dbReference>
<feature type="region of interest" description="Disordered" evidence="6">
    <location>
        <begin position="127"/>
        <end position="161"/>
    </location>
</feature>
<accession>A0A7R9BEW8</accession>
<keyword evidence="5" id="KW-0464">Manganese</keyword>
<reference evidence="8" key="1">
    <citation type="submission" date="2020-11" db="EMBL/GenBank/DDBJ databases">
        <authorList>
            <person name="Tran Van P."/>
        </authorList>
    </citation>
    <scope>NUCLEOTIDE SEQUENCE</scope>
</reference>
<dbReference type="AlphaFoldDB" id="A0A7R9BEW8"/>
<dbReference type="InterPro" id="IPR036865">
    <property type="entry name" value="CRAL-TRIO_dom_sf"/>
</dbReference>
<dbReference type="EMBL" id="CAJPEX010000192">
    <property type="protein sequence ID" value="CAG0914112.1"/>
    <property type="molecule type" value="Genomic_DNA"/>
</dbReference>
<evidence type="ECO:0000256" key="6">
    <source>
        <dbReference type="SAM" id="MobiDB-lite"/>
    </source>
</evidence>
<dbReference type="EMBL" id="OA882229">
    <property type="protein sequence ID" value="CAD7273960.1"/>
    <property type="molecule type" value="Genomic_DNA"/>
</dbReference>
<dbReference type="SMART" id="SM00516">
    <property type="entry name" value="SEC14"/>
    <property type="match status" value="1"/>
</dbReference>
<dbReference type="Pfam" id="PF13716">
    <property type="entry name" value="CRAL_TRIO_2"/>
    <property type="match status" value="1"/>
</dbReference>
<comment type="subcellular location">
    <subcellularLocation>
        <location evidence="1">Cytoplasm</location>
    </subcellularLocation>
</comment>
<keyword evidence="4" id="KW-0378">Hydrolase</keyword>
<feature type="compositionally biased region" description="Polar residues" evidence="6">
    <location>
        <begin position="30"/>
        <end position="80"/>
    </location>
</feature>
<dbReference type="Gene3D" id="3.40.525.10">
    <property type="entry name" value="CRAL-TRIO lipid binding domain"/>
    <property type="match status" value="1"/>
</dbReference>
<dbReference type="InterPro" id="IPR001251">
    <property type="entry name" value="CRAL-TRIO_dom"/>
</dbReference>
<keyword evidence="2" id="KW-0963">Cytoplasm</keyword>
<dbReference type="PANTHER" id="PTHR12112:SF22">
    <property type="entry name" value="MANGANESE-DEPENDENT INORGANIC PYROPHOSPHATASE-RELATED"/>
    <property type="match status" value="1"/>
</dbReference>
<organism evidence="8">
    <name type="scientific">Notodromas monacha</name>
    <dbReference type="NCBI Taxonomy" id="399045"/>
    <lineage>
        <taxon>Eukaryota</taxon>
        <taxon>Metazoa</taxon>
        <taxon>Ecdysozoa</taxon>
        <taxon>Arthropoda</taxon>
        <taxon>Crustacea</taxon>
        <taxon>Oligostraca</taxon>
        <taxon>Ostracoda</taxon>
        <taxon>Podocopa</taxon>
        <taxon>Podocopida</taxon>
        <taxon>Cypridocopina</taxon>
        <taxon>Cypridoidea</taxon>
        <taxon>Cyprididae</taxon>
        <taxon>Notodromas</taxon>
    </lineage>
</organism>
<dbReference type="InterPro" id="IPR022181">
    <property type="entry name" value="Bcl2-/adenovirus-E1B"/>
</dbReference>
<dbReference type="Proteomes" id="UP000678499">
    <property type="component" value="Unassembled WGS sequence"/>
</dbReference>
<dbReference type="FunFam" id="3.40.525.10:FF:000001">
    <property type="entry name" value="BCL2/adenovirus E1B protein-interacting protein 2"/>
    <property type="match status" value="1"/>
</dbReference>
<dbReference type="Pfam" id="PF12496">
    <property type="entry name" value="BNIP2"/>
    <property type="match status" value="1"/>
</dbReference>
<feature type="domain" description="CRAL-TRIO" evidence="7">
    <location>
        <begin position="328"/>
        <end position="489"/>
    </location>
</feature>
<name>A0A7R9BEW8_9CRUS</name>
<dbReference type="GO" id="GO:0005737">
    <property type="term" value="C:cytoplasm"/>
    <property type="evidence" value="ECO:0007669"/>
    <property type="project" value="UniProtKB-SubCell"/>
</dbReference>
<dbReference type="CDD" id="cd00170">
    <property type="entry name" value="SEC14"/>
    <property type="match status" value="1"/>
</dbReference>
<dbReference type="PANTHER" id="PTHR12112">
    <property type="entry name" value="BNIP - RELATED"/>
    <property type="match status" value="1"/>
</dbReference>
<evidence type="ECO:0000256" key="1">
    <source>
        <dbReference type="ARBA" id="ARBA00004496"/>
    </source>
</evidence>
<evidence type="ECO:0000256" key="3">
    <source>
        <dbReference type="ARBA" id="ARBA00022723"/>
    </source>
</evidence>
<evidence type="ECO:0000256" key="4">
    <source>
        <dbReference type="ARBA" id="ARBA00022801"/>
    </source>
</evidence>
<proteinExistence type="predicted"/>